<name>A0A395I2M5_ASPHC</name>
<sequence length="100" mass="11712">MQREYPPRLFANEPLCCGFPMSRHQTYGNKNGNVNRPYYKCKDCSDMVFDDWEGIRGGNPDCACNPPRISRGQIERGSDYTFRCARGRCDFKMNIEDWQE</sequence>
<dbReference type="Proteomes" id="UP000248961">
    <property type="component" value="Unassembled WGS sequence"/>
</dbReference>
<dbReference type="OrthoDB" id="4481740at2759"/>
<reference evidence="2 3" key="1">
    <citation type="submission" date="2018-02" db="EMBL/GenBank/DDBJ databases">
        <title>The genomes of Aspergillus section Nigri reveals drivers in fungal speciation.</title>
        <authorList>
            <consortium name="DOE Joint Genome Institute"/>
            <person name="Vesth T.C."/>
            <person name="Nybo J."/>
            <person name="Theobald S."/>
            <person name="Brandl J."/>
            <person name="Frisvad J.C."/>
            <person name="Nielsen K.F."/>
            <person name="Lyhne E.K."/>
            <person name="Kogle M.E."/>
            <person name="Kuo A."/>
            <person name="Riley R."/>
            <person name="Clum A."/>
            <person name="Nolan M."/>
            <person name="Lipzen A."/>
            <person name="Salamov A."/>
            <person name="Henrissat B."/>
            <person name="Wiebenga A."/>
            <person name="De vries R.P."/>
            <person name="Grigoriev I.V."/>
            <person name="Mortensen U.H."/>
            <person name="Andersen M.R."/>
            <person name="Baker S.E."/>
        </authorList>
    </citation>
    <scope>NUCLEOTIDE SEQUENCE [LARGE SCALE GENOMIC DNA]</scope>
    <source>
        <strain evidence="2 3">CBS 101889</strain>
    </source>
</reference>
<feature type="domain" description="GRF-like zinc ribbon" evidence="1">
    <location>
        <begin position="13"/>
        <end position="52"/>
    </location>
</feature>
<dbReference type="Pfam" id="PF23549">
    <property type="entry name" value="Zn_ribbon_GRF_2"/>
    <property type="match status" value="1"/>
</dbReference>
<dbReference type="RefSeq" id="XP_025553464.1">
    <property type="nucleotide sequence ID" value="XM_025694935.1"/>
</dbReference>
<organism evidence="2 3">
    <name type="scientific">Aspergillus homomorphus (strain CBS 101889)</name>
    <dbReference type="NCBI Taxonomy" id="1450537"/>
    <lineage>
        <taxon>Eukaryota</taxon>
        <taxon>Fungi</taxon>
        <taxon>Dikarya</taxon>
        <taxon>Ascomycota</taxon>
        <taxon>Pezizomycotina</taxon>
        <taxon>Eurotiomycetes</taxon>
        <taxon>Eurotiomycetidae</taxon>
        <taxon>Eurotiales</taxon>
        <taxon>Aspergillaceae</taxon>
        <taxon>Aspergillus</taxon>
        <taxon>Aspergillus subgen. Circumdati</taxon>
    </lineage>
</organism>
<keyword evidence="3" id="KW-1185">Reference proteome</keyword>
<evidence type="ECO:0000259" key="1">
    <source>
        <dbReference type="Pfam" id="PF23549"/>
    </source>
</evidence>
<protein>
    <recommendedName>
        <fullName evidence="1">GRF-like zinc ribbon domain-containing protein</fullName>
    </recommendedName>
</protein>
<dbReference type="AlphaFoldDB" id="A0A395I2M5"/>
<dbReference type="GeneID" id="37199224"/>
<dbReference type="EMBL" id="KZ824275">
    <property type="protein sequence ID" value="RAL14310.1"/>
    <property type="molecule type" value="Genomic_DNA"/>
</dbReference>
<dbReference type="InterPro" id="IPR056444">
    <property type="entry name" value="Zn_ribbon_GRF_2"/>
</dbReference>
<accession>A0A395I2M5</accession>
<proteinExistence type="predicted"/>
<dbReference type="VEuPathDB" id="FungiDB:BO97DRAFT_404277"/>
<evidence type="ECO:0000313" key="3">
    <source>
        <dbReference type="Proteomes" id="UP000248961"/>
    </source>
</evidence>
<gene>
    <name evidence="2" type="ORF">BO97DRAFT_404277</name>
</gene>
<evidence type="ECO:0000313" key="2">
    <source>
        <dbReference type="EMBL" id="RAL14310.1"/>
    </source>
</evidence>